<dbReference type="Proteomes" id="UP000004208">
    <property type="component" value="Unassembled WGS sequence"/>
</dbReference>
<reference evidence="3" key="1">
    <citation type="submission" date="2010-06" db="EMBL/GenBank/DDBJ databases">
        <authorList>
            <person name="Muzny D."/>
            <person name="Qin X."/>
            <person name="Buhay C."/>
            <person name="Dugan-Rocha S."/>
            <person name="Ding Y."/>
            <person name="Chen G."/>
            <person name="Hawes A."/>
            <person name="Holder M."/>
            <person name="Jhangiani S."/>
            <person name="Johnson A."/>
            <person name="Khan Z."/>
            <person name="Li Z."/>
            <person name="Liu W."/>
            <person name="Liu X."/>
            <person name="Perez L."/>
            <person name="Shen H."/>
            <person name="Wang Q."/>
            <person name="Watt J."/>
            <person name="Xi L."/>
            <person name="Xin Y."/>
            <person name="Zhou J."/>
            <person name="Deng J."/>
            <person name="Jiang H."/>
            <person name="Liu Y."/>
            <person name="Qu J."/>
            <person name="Song X.-Z."/>
            <person name="Zhang L."/>
            <person name="Villasana D."/>
            <person name="Johnson A."/>
            <person name="Liu J."/>
            <person name="Liyanage D."/>
            <person name="Lorensuhewa L."/>
            <person name="Robinson T."/>
            <person name="Song A."/>
            <person name="Song B.-B."/>
            <person name="Dinh H."/>
            <person name="Thornton R."/>
            <person name="Coyle M."/>
            <person name="Francisco L."/>
            <person name="Jackson L."/>
            <person name="Javaid M."/>
            <person name="Korchina V."/>
            <person name="Kovar C."/>
            <person name="Mata R."/>
            <person name="Mathew T."/>
            <person name="Ngo R."/>
            <person name="Nguyen L."/>
            <person name="Nguyen N."/>
            <person name="Okwuonu G."/>
            <person name="Ongeri F."/>
            <person name="Pham C."/>
            <person name="Simmons D."/>
            <person name="Wilczek-Boney K."/>
            <person name="Hale W."/>
            <person name="Jakkamsetti A."/>
            <person name="Pham P."/>
            <person name="Ruth R."/>
            <person name="San Lucas F."/>
            <person name="Warren J."/>
            <person name="Zhang J."/>
            <person name="Zhao Z."/>
            <person name="Zhou C."/>
            <person name="Zhu D."/>
            <person name="Lee S."/>
            <person name="Bess C."/>
            <person name="Blankenburg K."/>
            <person name="Forbes L."/>
            <person name="Fu Q."/>
            <person name="Gubbala S."/>
            <person name="Hirani K."/>
            <person name="Jayaseelan J.C."/>
            <person name="Lara F."/>
            <person name="Munidasa M."/>
            <person name="Palculict T."/>
            <person name="Patil S."/>
            <person name="Pu L.-L."/>
            <person name="Saada N."/>
            <person name="Tang L."/>
            <person name="Weissenberger G."/>
            <person name="Zhu Y."/>
            <person name="Hemphill L."/>
            <person name="Shang Y."/>
            <person name="Youmans B."/>
            <person name="Ayvaz T."/>
            <person name="Ross M."/>
            <person name="Santibanez J."/>
            <person name="Aqrawi P."/>
            <person name="Gross S."/>
            <person name="Joshi V."/>
            <person name="Fowler G."/>
            <person name="Nazareth L."/>
            <person name="Reid J."/>
            <person name="Worley K."/>
            <person name="Petrosino J."/>
            <person name="Highlander S."/>
            <person name="Gibbs R."/>
        </authorList>
    </citation>
    <scope>NUCLEOTIDE SEQUENCE [LARGE SCALE GENOMIC DNA]</scope>
    <source>
        <strain evidence="3">ATCC 33030</strain>
    </source>
</reference>
<dbReference type="InterPro" id="IPR052710">
    <property type="entry name" value="CAAX_protease"/>
</dbReference>
<accession>D7WBS6</accession>
<evidence type="ECO:0000256" key="1">
    <source>
        <dbReference type="SAM" id="Phobius"/>
    </source>
</evidence>
<gene>
    <name evidence="3" type="ORF">HMPREF0291_10565</name>
</gene>
<feature type="transmembrane region" description="Helical" evidence="1">
    <location>
        <begin position="169"/>
        <end position="189"/>
    </location>
</feature>
<proteinExistence type="predicted"/>
<evidence type="ECO:0000313" key="3">
    <source>
        <dbReference type="EMBL" id="EFK55307.1"/>
    </source>
</evidence>
<dbReference type="GO" id="GO:0080120">
    <property type="term" value="P:CAAX-box protein maturation"/>
    <property type="evidence" value="ECO:0007669"/>
    <property type="project" value="UniProtKB-ARBA"/>
</dbReference>
<feature type="domain" description="CAAX prenyl protease 2/Lysostaphin resistance protein A-like" evidence="2">
    <location>
        <begin position="115"/>
        <end position="207"/>
    </location>
</feature>
<comment type="caution">
    <text evidence="3">The sequence shown here is derived from an EMBL/GenBank/DDBJ whole genome shotgun (WGS) entry which is preliminary data.</text>
</comment>
<feature type="transmembrane region" description="Helical" evidence="1">
    <location>
        <begin position="142"/>
        <end position="163"/>
    </location>
</feature>
<dbReference type="PANTHER" id="PTHR36435:SF1">
    <property type="entry name" value="CAAX AMINO TERMINAL PROTEASE FAMILY PROTEIN"/>
    <property type="match status" value="1"/>
</dbReference>
<keyword evidence="3" id="KW-0378">Hydrolase</keyword>
<dbReference type="STRING" id="585529.HMPREF0291_10565"/>
<feature type="transmembrane region" description="Helical" evidence="1">
    <location>
        <begin position="30"/>
        <end position="48"/>
    </location>
</feature>
<organism evidence="3 4">
    <name type="scientific">Corynebacterium genitalium ATCC 33030</name>
    <dbReference type="NCBI Taxonomy" id="585529"/>
    <lineage>
        <taxon>Bacteria</taxon>
        <taxon>Bacillati</taxon>
        <taxon>Actinomycetota</taxon>
        <taxon>Actinomycetes</taxon>
        <taxon>Mycobacteriales</taxon>
        <taxon>Corynebacteriaceae</taxon>
        <taxon>Corynebacterium</taxon>
    </lineage>
</organism>
<evidence type="ECO:0000259" key="2">
    <source>
        <dbReference type="Pfam" id="PF02517"/>
    </source>
</evidence>
<dbReference type="Pfam" id="PF02517">
    <property type="entry name" value="Rce1-like"/>
    <property type="match status" value="1"/>
</dbReference>
<evidence type="ECO:0000313" key="4">
    <source>
        <dbReference type="Proteomes" id="UP000004208"/>
    </source>
</evidence>
<keyword evidence="1" id="KW-0472">Membrane</keyword>
<dbReference type="GO" id="GO:0006508">
    <property type="term" value="P:proteolysis"/>
    <property type="evidence" value="ECO:0007669"/>
    <property type="project" value="UniProtKB-KW"/>
</dbReference>
<name>D7WBS6_9CORY</name>
<keyword evidence="3" id="KW-0645">Protease</keyword>
<dbReference type="PANTHER" id="PTHR36435">
    <property type="entry name" value="SLR1288 PROTEIN"/>
    <property type="match status" value="1"/>
</dbReference>
<dbReference type="HOGENOM" id="CLU_1275909_0_0_11"/>
<dbReference type="AlphaFoldDB" id="D7WBS6"/>
<keyword evidence="1" id="KW-0812">Transmembrane</keyword>
<dbReference type="EMBL" id="ACLJ02000001">
    <property type="protein sequence ID" value="EFK55307.1"/>
    <property type="molecule type" value="Genomic_DNA"/>
</dbReference>
<dbReference type="GO" id="GO:0004175">
    <property type="term" value="F:endopeptidase activity"/>
    <property type="evidence" value="ECO:0007669"/>
    <property type="project" value="UniProtKB-ARBA"/>
</dbReference>
<sequence>MSFKITPAMWLFAAVYVAWGVRGFFIRFDAPVAIAANAVLAAVGVWAFRGVLLDHALGLAENLRQPLRVLGVLGLFFGCLIAGSVIFSIAINLTGLADYELENDVAVGEIVVKQSALVSVAWMAVLGPAGEELFFRGFLIRFLGQWFAPGWAIVASAFIFGLVHASGVSAAEMIFVLPHIFAGLGFGLVTWKGGIVLSFLLHAAVNTLSLLPMLIP</sequence>
<keyword evidence="1" id="KW-1133">Transmembrane helix</keyword>
<protein>
    <submittedName>
        <fullName evidence="3">CAAX amino terminal protease family protein</fullName>
    </submittedName>
</protein>
<keyword evidence="4" id="KW-1185">Reference proteome</keyword>
<dbReference type="InterPro" id="IPR003675">
    <property type="entry name" value="Rce1/LyrA-like_dom"/>
</dbReference>
<feature type="transmembrane region" description="Helical" evidence="1">
    <location>
        <begin position="69"/>
        <end position="91"/>
    </location>
</feature>